<dbReference type="InterPro" id="IPR018531">
    <property type="entry name" value="DUF1993"/>
</dbReference>
<protein>
    <recommendedName>
        <fullName evidence="3">DUF1993 domain-containing protein</fullName>
    </recommendedName>
</protein>
<sequence length="173" mass="19406">MSFSFYDATIIAAKHNLDGLSHILDVAEQQPNASTLPSARLYEDMRPLSSQIHLAAQAIERMLARFSGEEHVPIEDKIQTFEDMRQRIRSAYEALDRTDRDTINRIGDETAPTVLTPEMTVNMTGAAFALGASMPNIFFHLTIAYAILRSQGVPLGKWDYIQPFMNYQLAKAA</sequence>
<keyword evidence="2" id="KW-1185">Reference proteome</keyword>
<dbReference type="RefSeq" id="XP_069229727.1">
    <property type="nucleotide sequence ID" value="XM_069373113.1"/>
</dbReference>
<dbReference type="Pfam" id="PF09351">
    <property type="entry name" value="DUF1993"/>
    <property type="match status" value="1"/>
</dbReference>
<dbReference type="PANTHER" id="PTHR36922">
    <property type="entry name" value="BLL2446 PROTEIN"/>
    <property type="match status" value="1"/>
</dbReference>
<proteinExistence type="predicted"/>
<dbReference type="Gene3D" id="1.20.120.450">
    <property type="entry name" value="dinb family like domain"/>
    <property type="match status" value="1"/>
</dbReference>
<gene>
    <name evidence="1" type="ORF">WHR41_04507</name>
</gene>
<comment type="caution">
    <text evidence="1">The sequence shown here is derived from an EMBL/GenBank/DDBJ whole genome shotgun (WGS) entry which is preliminary data.</text>
</comment>
<accession>A0AB34KR53</accession>
<dbReference type="AlphaFoldDB" id="A0AB34KR53"/>
<evidence type="ECO:0000313" key="1">
    <source>
        <dbReference type="EMBL" id="KAL1586622.1"/>
    </source>
</evidence>
<reference evidence="1 2" key="1">
    <citation type="journal article" date="2020" name="Microbiol. Resour. Announc.">
        <title>Draft Genome Sequence of a Cladosporium Species Isolated from the Mesophotic Ascidian Didemnum maculosum.</title>
        <authorList>
            <person name="Gioti A."/>
            <person name="Siaperas R."/>
            <person name="Nikolaivits E."/>
            <person name="Le Goff G."/>
            <person name="Ouazzani J."/>
            <person name="Kotoulas G."/>
            <person name="Topakas E."/>
        </authorList>
    </citation>
    <scope>NUCLEOTIDE SEQUENCE [LARGE SCALE GENOMIC DNA]</scope>
    <source>
        <strain evidence="1 2">TM138-S3</strain>
    </source>
</reference>
<evidence type="ECO:0008006" key="3">
    <source>
        <dbReference type="Google" id="ProtNLM"/>
    </source>
</evidence>
<dbReference type="SUPFAM" id="SSF109854">
    <property type="entry name" value="DinB/YfiT-like putative metalloenzymes"/>
    <property type="match status" value="1"/>
</dbReference>
<organism evidence="1 2">
    <name type="scientific">Cladosporium halotolerans</name>
    <dbReference type="NCBI Taxonomy" id="1052096"/>
    <lineage>
        <taxon>Eukaryota</taxon>
        <taxon>Fungi</taxon>
        <taxon>Dikarya</taxon>
        <taxon>Ascomycota</taxon>
        <taxon>Pezizomycotina</taxon>
        <taxon>Dothideomycetes</taxon>
        <taxon>Dothideomycetidae</taxon>
        <taxon>Cladosporiales</taxon>
        <taxon>Cladosporiaceae</taxon>
        <taxon>Cladosporium</taxon>
    </lineage>
</organism>
<dbReference type="InterPro" id="IPR034660">
    <property type="entry name" value="DinB/YfiT-like"/>
</dbReference>
<dbReference type="GeneID" id="96005951"/>
<dbReference type="Proteomes" id="UP000803884">
    <property type="component" value="Unassembled WGS sequence"/>
</dbReference>
<dbReference type="PANTHER" id="PTHR36922:SF1">
    <property type="entry name" value="DUF1993 DOMAIN-CONTAINING PROTEIN"/>
    <property type="match status" value="1"/>
</dbReference>
<evidence type="ECO:0000313" key="2">
    <source>
        <dbReference type="Proteomes" id="UP000803884"/>
    </source>
</evidence>
<dbReference type="EMBL" id="JAAQHG020000013">
    <property type="protein sequence ID" value="KAL1586622.1"/>
    <property type="molecule type" value="Genomic_DNA"/>
</dbReference>
<name>A0AB34KR53_9PEZI</name>